<evidence type="ECO:0000313" key="2">
    <source>
        <dbReference type="Proteomes" id="UP001497644"/>
    </source>
</evidence>
<dbReference type="Proteomes" id="UP001497644">
    <property type="component" value="Unassembled WGS sequence"/>
</dbReference>
<dbReference type="EMBL" id="CAXIPU020000600">
    <property type="protein sequence ID" value="CAL1672487.1"/>
    <property type="molecule type" value="Genomic_DNA"/>
</dbReference>
<name>A0AAV2MZ57_9HYME</name>
<proteinExistence type="predicted"/>
<protein>
    <submittedName>
        <fullName evidence="1">Uncharacterized protein</fullName>
    </submittedName>
</protein>
<organism evidence="1 2">
    <name type="scientific">Lasius platythorax</name>
    <dbReference type="NCBI Taxonomy" id="488582"/>
    <lineage>
        <taxon>Eukaryota</taxon>
        <taxon>Metazoa</taxon>
        <taxon>Ecdysozoa</taxon>
        <taxon>Arthropoda</taxon>
        <taxon>Hexapoda</taxon>
        <taxon>Insecta</taxon>
        <taxon>Pterygota</taxon>
        <taxon>Neoptera</taxon>
        <taxon>Endopterygota</taxon>
        <taxon>Hymenoptera</taxon>
        <taxon>Apocrita</taxon>
        <taxon>Aculeata</taxon>
        <taxon>Formicoidea</taxon>
        <taxon>Formicidae</taxon>
        <taxon>Formicinae</taxon>
        <taxon>Lasius</taxon>
        <taxon>Lasius</taxon>
    </lineage>
</organism>
<evidence type="ECO:0000313" key="1">
    <source>
        <dbReference type="EMBL" id="CAL1672487.1"/>
    </source>
</evidence>
<keyword evidence="2" id="KW-1185">Reference proteome</keyword>
<sequence>MDLSPRAKVLRESLASPIPPMGNGVLLETFPPVGLPDLDRSPCGCSYGFQGLALSPRQGGTPREGA</sequence>
<gene>
    <name evidence="1" type="ORF">LPLAT_LOCUS8291</name>
</gene>
<dbReference type="AlphaFoldDB" id="A0AAV2MZ57"/>
<reference evidence="1" key="1">
    <citation type="submission" date="2024-04" db="EMBL/GenBank/DDBJ databases">
        <authorList>
            <consortium name="Molecular Ecology Group"/>
        </authorList>
    </citation>
    <scope>NUCLEOTIDE SEQUENCE</scope>
</reference>
<accession>A0AAV2MZ57</accession>
<comment type="caution">
    <text evidence="1">The sequence shown here is derived from an EMBL/GenBank/DDBJ whole genome shotgun (WGS) entry which is preliminary data.</text>
</comment>